<evidence type="ECO:0000256" key="2">
    <source>
        <dbReference type="ARBA" id="ARBA00007531"/>
    </source>
</evidence>
<keyword evidence="5" id="KW-1133">Transmembrane helix</keyword>
<dbReference type="InterPro" id="IPR038468">
    <property type="entry name" value="MmpS_C"/>
</dbReference>
<dbReference type="GO" id="GO:0005886">
    <property type="term" value="C:plasma membrane"/>
    <property type="evidence" value="ECO:0007669"/>
    <property type="project" value="UniProtKB-SubCell"/>
</dbReference>
<evidence type="ECO:0000256" key="4">
    <source>
        <dbReference type="ARBA" id="ARBA00022692"/>
    </source>
</evidence>
<comment type="caution">
    <text evidence="7">The sequence shown here is derived from an EMBL/GenBank/DDBJ whole genome shotgun (WGS) entry which is preliminary data.</text>
</comment>
<keyword evidence="3" id="KW-1003">Cell membrane</keyword>
<accession>A0A1A2Z251</accession>
<evidence type="ECO:0000313" key="8">
    <source>
        <dbReference type="Proteomes" id="UP000093592"/>
    </source>
</evidence>
<evidence type="ECO:0000256" key="3">
    <source>
        <dbReference type="ARBA" id="ARBA00022475"/>
    </source>
</evidence>
<evidence type="ECO:0000256" key="5">
    <source>
        <dbReference type="ARBA" id="ARBA00022989"/>
    </source>
</evidence>
<keyword evidence="4" id="KW-0812">Transmembrane</keyword>
<evidence type="ECO:0000313" key="7">
    <source>
        <dbReference type="EMBL" id="OBI43728.1"/>
    </source>
</evidence>
<evidence type="ECO:0000256" key="6">
    <source>
        <dbReference type="ARBA" id="ARBA00023136"/>
    </source>
</evidence>
<organism evidence="7 8">
    <name type="scientific">Mycobacterium kyorinense</name>
    <dbReference type="NCBI Taxonomy" id="487514"/>
    <lineage>
        <taxon>Bacteria</taxon>
        <taxon>Bacillati</taxon>
        <taxon>Actinomycetota</taxon>
        <taxon>Actinomycetes</taxon>
        <taxon>Mycobacteriales</taxon>
        <taxon>Mycobacteriaceae</taxon>
        <taxon>Mycobacterium</taxon>
    </lineage>
</organism>
<dbReference type="InterPro" id="IPR008693">
    <property type="entry name" value="MmpS"/>
</dbReference>
<comment type="similarity">
    <text evidence="2">Belongs to the MmpS family.</text>
</comment>
<protein>
    <recommendedName>
        <fullName evidence="9">Transport acessory protein MmpS</fullName>
    </recommendedName>
</protein>
<evidence type="ECO:0008006" key="9">
    <source>
        <dbReference type="Google" id="ProtNLM"/>
    </source>
</evidence>
<dbReference type="OrthoDB" id="3398257at2"/>
<dbReference type="EMBL" id="LZKJ01000145">
    <property type="protein sequence ID" value="OBI43728.1"/>
    <property type="molecule type" value="Genomic_DNA"/>
</dbReference>
<evidence type="ECO:0000256" key="1">
    <source>
        <dbReference type="ARBA" id="ARBA00004236"/>
    </source>
</evidence>
<keyword evidence="6" id="KW-0472">Membrane</keyword>
<dbReference type="AlphaFoldDB" id="A0A1A2Z251"/>
<dbReference type="Gene3D" id="2.60.40.2880">
    <property type="entry name" value="MmpS1-5, C-terminal soluble domain"/>
    <property type="match status" value="1"/>
</dbReference>
<gene>
    <name evidence="7" type="ORF">A5707_04490</name>
</gene>
<dbReference type="Proteomes" id="UP000093592">
    <property type="component" value="Unassembled WGS sequence"/>
</dbReference>
<dbReference type="Pfam" id="PF05423">
    <property type="entry name" value="Mycobact_memb"/>
    <property type="match status" value="1"/>
</dbReference>
<sequence length="134" mass="14537">MVLVTVAVVALAGFGVYRLHGIFGSHNDTSTPTGVLNDSVPFNPKRVVYEVFGDPGAVATINYQDIHAVPQRVDRAPLPWKYEDITTDPAVIANLTAQGNSSTLGCRIIINDEVKDERTVNEVNAYTYCLDKSG</sequence>
<name>A0A1A2Z251_9MYCO</name>
<comment type="subcellular location">
    <subcellularLocation>
        <location evidence="1">Cell membrane</location>
    </subcellularLocation>
</comment>
<reference evidence="8" key="1">
    <citation type="submission" date="2016-06" db="EMBL/GenBank/DDBJ databases">
        <authorList>
            <person name="Sutton G."/>
            <person name="Brinkac L."/>
            <person name="Sanka R."/>
            <person name="Adams M."/>
            <person name="Lau E."/>
            <person name="Sam S."/>
            <person name="Sreng N."/>
            <person name="Him V."/>
            <person name="Kerleguer A."/>
            <person name="Cheng S."/>
        </authorList>
    </citation>
    <scope>NUCLEOTIDE SEQUENCE [LARGE SCALE GENOMIC DNA]</scope>
    <source>
        <strain evidence="8">E861</strain>
    </source>
</reference>
<dbReference type="RefSeq" id="WP_065015543.1">
    <property type="nucleotide sequence ID" value="NZ_LZKJ01000145.1"/>
</dbReference>
<proteinExistence type="inferred from homology"/>